<keyword evidence="1" id="KW-0238">DNA-binding</keyword>
<dbReference type="AlphaFoldDB" id="A0A386ZHY2"/>
<reference evidence="4 5" key="1">
    <citation type="submission" date="2018-09" db="EMBL/GenBank/DDBJ databases">
        <title>Nocardia yunnanensis sp. nov., an actinomycete isolated from a soil sample.</title>
        <authorList>
            <person name="Zhang J."/>
        </authorList>
    </citation>
    <scope>NUCLEOTIDE SEQUENCE [LARGE SCALE GENOMIC DNA]</scope>
    <source>
        <strain evidence="4 5">CFHS0054</strain>
    </source>
</reference>
<dbReference type="Pfam" id="PF07508">
    <property type="entry name" value="Recombinase"/>
    <property type="match status" value="1"/>
</dbReference>
<keyword evidence="5" id="KW-1185">Reference proteome</keyword>
<dbReference type="Gene3D" id="3.90.1750.20">
    <property type="entry name" value="Putative Large Serine Recombinase, Chain B, Domain 2"/>
    <property type="match status" value="1"/>
</dbReference>
<dbReference type="PANTHER" id="PTHR30461">
    <property type="entry name" value="DNA-INVERTASE FROM LAMBDOID PROPHAGE"/>
    <property type="match status" value="1"/>
</dbReference>
<dbReference type="KEGG" id="nyu:D7D52_28825"/>
<evidence type="ECO:0000313" key="4">
    <source>
        <dbReference type="EMBL" id="AYF77157.1"/>
    </source>
</evidence>
<dbReference type="InterPro" id="IPR036162">
    <property type="entry name" value="Resolvase-like_N_sf"/>
</dbReference>
<evidence type="ECO:0000256" key="1">
    <source>
        <dbReference type="ARBA" id="ARBA00023125"/>
    </source>
</evidence>
<dbReference type="OrthoDB" id="4367319at2"/>
<dbReference type="InterPro" id="IPR006119">
    <property type="entry name" value="Resolv_N"/>
</dbReference>
<name>A0A386ZHY2_9NOCA</name>
<evidence type="ECO:0000259" key="3">
    <source>
        <dbReference type="PROSITE" id="PS51737"/>
    </source>
</evidence>
<dbReference type="CDD" id="cd00338">
    <property type="entry name" value="Ser_Recombinase"/>
    <property type="match status" value="1"/>
</dbReference>
<evidence type="ECO:0000313" key="5">
    <source>
        <dbReference type="Proteomes" id="UP000267164"/>
    </source>
</evidence>
<dbReference type="InterPro" id="IPR050639">
    <property type="entry name" value="SSR_resolvase"/>
</dbReference>
<dbReference type="PANTHER" id="PTHR30461:SF2">
    <property type="entry name" value="SERINE RECOMBINASE PINE-RELATED"/>
    <property type="match status" value="1"/>
</dbReference>
<keyword evidence="2" id="KW-0233">DNA recombination</keyword>
<accession>A0A386ZHY2</accession>
<dbReference type="Pfam" id="PF00239">
    <property type="entry name" value="Resolvase"/>
    <property type="match status" value="1"/>
</dbReference>
<dbReference type="SUPFAM" id="SSF53041">
    <property type="entry name" value="Resolvase-like"/>
    <property type="match status" value="1"/>
</dbReference>
<gene>
    <name evidence="4" type="ORF">D7D52_28825</name>
</gene>
<organism evidence="4 5">
    <name type="scientific">Nocardia yunnanensis</name>
    <dbReference type="NCBI Taxonomy" id="2382165"/>
    <lineage>
        <taxon>Bacteria</taxon>
        <taxon>Bacillati</taxon>
        <taxon>Actinomycetota</taxon>
        <taxon>Actinomycetes</taxon>
        <taxon>Mycobacteriales</taxon>
        <taxon>Nocardiaceae</taxon>
        <taxon>Nocardia</taxon>
    </lineage>
</organism>
<dbReference type="InterPro" id="IPR038109">
    <property type="entry name" value="DNA_bind_recomb_sf"/>
</dbReference>
<evidence type="ECO:0000256" key="2">
    <source>
        <dbReference type="ARBA" id="ARBA00023172"/>
    </source>
</evidence>
<dbReference type="RefSeq" id="WP_120741348.1">
    <property type="nucleotide sequence ID" value="NZ_CP032568.1"/>
</dbReference>
<dbReference type="Gene3D" id="3.40.50.1390">
    <property type="entry name" value="Resolvase, N-terminal catalytic domain"/>
    <property type="match status" value="1"/>
</dbReference>
<proteinExistence type="predicted"/>
<dbReference type="GO" id="GO:0003677">
    <property type="term" value="F:DNA binding"/>
    <property type="evidence" value="ECO:0007669"/>
    <property type="project" value="UniProtKB-KW"/>
</dbReference>
<dbReference type="SMART" id="SM00857">
    <property type="entry name" value="Resolvase"/>
    <property type="match status" value="1"/>
</dbReference>
<sequence length="503" mass="57437">MNSGLRALVGARVSVVQGPEKVSNFAQLETGMRWADANGLSVVAMFQDLDVSAGKYTPFERPDLGKWLTEEKLWEWDVLIFSKIDRMFRSTHDCVEFAKWCKEHRKILVFADDNLTLNYRDAGKLNSLDQMMTELFIYIGSFFAQIELNRYRSRAEDFHRVLRTTDRWASGVPPFGFQTVDHPSGKGKTLARDPYGYEWLYKIAEKLLAGWSWIRIAAWLNESKVLTNMDRAMIKNGKESKERPWNVGTVKLIMTSWSTQGYKTTDKGKKPHLDADGNMVRIAEPTFDDATWEQIQQAAAKRSYNGTRRVHSENPMLGVGSCGLCGAQLAQQISARRGKSTIGLPDNRYYRCGRTPLNCNGMNISAEEAERTLESQFLAEHGEKLVIEKVFVPGSDNSRELEEVTGAIARLRAESDAGLIETQEDQDHYISRLKGLTARKRELEKDTVRPSKWEEKKLDITYGEAWARSVDPIEHREMLRKWGVRLILQPKSSVPRVILEFSK</sequence>
<feature type="domain" description="Recombinase" evidence="3">
    <location>
        <begin position="174"/>
        <end position="305"/>
    </location>
</feature>
<protein>
    <submittedName>
        <fullName evidence="4">Recombinase family protein</fullName>
    </submittedName>
</protein>
<dbReference type="Proteomes" id="UP000267164">
    <property type="component" value="Chromosome"/>
</dbReference>
<dbReference type="GO" id="GO:0000150">
    <property type="term" value="F:DNA strand exchange activity"/>
    <property type="evidence" value="ECO:0007669"/>
    <property type="project" value="InterPro"/>
</dbReference>
<dbReference type="PROSITE" id="PS51737">
    <property type="entry name" value="RECOMBINASE_DNA_BIND"/>
    <property type="match status" value="1"/>
</dbReference>
<dbReference type="EMBL" id="CP032568">
    <property type="protein sequence ID" value="AYF77157.1"/>
    <property type="molecule type" value="Genomic_DNA"/>
</dbReference>
<dbReference type="InterPro" id="IPR011109">
    <property type="entry name" value="DNA_bind_recombinase_dom"/>
</dbReference>